<sequence>MYLRPTISTKRHNQFKYNALDAATRQYMEERKKVDVSSAVLELFEMQKTLGTFREQYNKLLMRSKRMEEASVQVLRGPLEDDTDRDKEWERPHTIVGTADNQQLRDNVIATLTWEDLVMKARSLADMALDDRVNIIREIELGRRYPDTLALSIALTPTMQEEYMSRPVVAYYGDLVPALAERIRKAQEPLQRLDRSKELGIFVEVLPSQWFIDFLHVFHRAKRIGPVTYPRAVNLNDKLYQEYKITLVDIHTKNVTPTTKRSYTIDAPYHLSLFGSLLTNTKFVPMEKERDVMAAAIYSDIELLVDYAVRASELDYDHFQRDPYAFFTGSRYQSLLHAVDEAVGDLVQSMGTKYKLMATPHGVKVIEMTVAEDKSGVSGYKKDGPVPARIMAVLRTLIEDNMRLYNRTAAIAAYKGLQAETIGGKDNQFHGASFKYIPRGHIRMSPIGRLLNFDINAVSDFSKLYNMSGVQAEKLRMSVVPGIDMLPCVQKVYVQLLMAAVAVHTITIGHLTTTHSAYSWKKMTKSAKTVLETCTRLNHETKTVQYMSSLEGFPGSIFLSMLADNAEDRKLADLSHNRTEPFMSHQDYFAKVKAREHFFNLFGAYTTMIPTIAEAKLVQSVPGMAGVLTSNKDDRVATNEGIYSEVDKNFRGIRWMSPERMDQLRASTRADIHVILASHINKAIARMADSTFYHETIIPYFTMKPEESEVIDTPLKVYENYFNAELGLVNFMSNPIVYYSRTNMVEPRSEKIPIGLGHASVYPILPSLQAPATFTTIPPNLFNNITRDDEDPTQYL</sequence>
<organism>
    <name type="scientific">Branchiostoma floridae</name>
    <name type="common">Florida lancelet</name>
    <name type="synonym">Amphioxus</name>
    <dbReference type="NCBI Taxonomy" id="7739"/>
    <lineage>
        <taxon>Eukaryota</taxon>
        <taxon>Metazoa</taxon>
        <taxon>Chordata</taxon>
        <taxon>Cephalochordata</taxon>
        <taxon>Leptocardii</taxon>
        <taxon>Amphioxiformes</taxon>
        <taxon>Branchiostomatidae</taxon>
        <taxon>Branchiostoma</taxon>
    </lineage>
</organism>
<dbReference type="EMBL" id="GG666633">
    <property type="protein sequence ID" value="EEN47185.1"/>
    <property type="molecule type" value="Genomic_DNA"/>
</dbReference>
<dbReference type="InParanoid" id="C3ZJQ0"/>
<proteinExistence type="predicted"/>
<accession>C3ZJQ0</accession>
<evidence type="ECO:0000313" key="1">
    <source>
        <dbReference type="EMBL" id="EEN47185.1"/>
    </source>
</evidence>
<gene>
    <name evidence="1" type="ORF">BRAFLDRAFT_105376</name>
</gene>
<reference evidence="1" key="1">
    <citation type="journal article" date="2008" name="Nature">
        <title>The amphioxus genome and the evolution of the chordate karyotype.</title>
        <authorList>
            <consortium name="US DOE Joint Genome Institute (JGI-PGF)"/>
            <person name="Putnam N.H."/>
            <person name="Butts T."/>
            <person name="Ferrier D.E.K."/>
            <person name="Furlong R.F."/>
            <person name="Hellsten U."/>
            <person name="Kawashima T."/>
            <person name="Robinson-Rechavi M."/>
            <person name="Shoguchi E."/>
            <person name="Terry A."/>
            <person name="Yu J.-K."/>
            <person name="Benito-Gutierrez E.L."/>
            <person name="Dubchak I."/>
            <person name="Garcia-Fernandez J."/>
            <person name="Gibson-Brown J.J."/>
            <person name="Grigoriev I.V."/>
            <person name="Horton A.C."/>
            <person name="de Jong P.J."/>
            <person name="Jurka J."/>
            <person name="Kapitonov V.V."/>
            <person name="Kohara Y."/>
            <person name="Kuroki Y."/>
            <person name="Lindquist E."/>
            <person name="Lucas S."/>
            <person name="Osoegawa K."/>
            <person name="Pennacchio L.A."/>
            <person name="Salamov A.A."/>
            <person name="Satou Y."/>
            <person name="Sauka-Spengler T."/>
            <person name="Schmutz J."/>
            <person name="Shin-I T."/>
            <person name="Toyoda A."/>
            <person name="Bronner-Fraser M."/>
            <person name="Fujiyama A."/>
            <person name="Holland L.Z."/>
            <person name="Holland P.W.H."/>
            <person name="Satoh N."/>
            <person name="Rokhsar D.S."/>
        </authorList>
    </citation>
    <scope>NUCLEOTIDE SEQUENCE [LARGE SCALE GENOMIC DNA]</scope>
    <source>
        <strain evidence="1">S238N-H82</strain>
        <tissue evidence="1">Testes</tissue>
    </source>
</reference>
<name>C3ZJQ0_BRAFL</name>
<dbReference type="AlphaFoldDB" id="C3ZJQ0"/>
<protein>
    <submittedName>
        <fullName evidence="1">Uncharacterized protein</fullName>
    </submittedName>
</protein>